<evidence type="ECO:0000256" key="5">
    <source>
        <dbReference type="ARBA" id="ARBA00023251"/>
    </source>
</evidence>
<evidence type="ECO:0000256" key="6">
    <source>
        <dbReference type="RuleBase" id="RU361140"/>
    </source>
</evidence>
<dbReference type="Proteomes" id="UP001138997">
    <property type="component" value="Unassembled WGS sequence"/>
</dbReference>
<dbReference type="NCBIfam" id="NF033103">
    <property type="entry name" value="bla_class_A"/>
    <property type="match status" value="1"/>
</dbReference>
<dbReference type="AlphaFoldDB" id="A0A9X1SXV6"/>
<dbReference type="PANTHER" id="PTHR35333:SF3">
    <property type="entry name" value="BETA-LACTAMASE-TYPE TRANSPEPTIDASE FOLD CONTAINING PROTEIN"/>
    <property type="match status" value="1"/>
</dbReference>
<accession>A0A9X1SXV6</accession>
<feature type="region of interest" description="Disordered" evidence="7">
    <location>
        <begin position="40"/>
        <end position="73"/>
    </location>
</feature>
<keyword evidence="4 6" id="KW-0378">Hydrolase</keyword>
<comment type="caution">
    <text evidence="9">The sequence shown here is derived from an EMBL/GenBank/DDBJ whole genome shotgun (WGS) entry which is preliminary data.</text>
</comment>
<dbReference type="EC" id="3.5.2.6" evidence="2 6"/>
<dbReference type="GO" id="GO:0008800">
    <property type="term" value="F:beta-lactamase activity"/>
    <property type="evidence" value="ECO:0007669"/>
    <property type="project" value="UniProtKB-UniRule"/>
</dbReference>
<comment type="similarity">
    <text evidence="1 6">Belongs to the class-A beta-lactamase family.</text>
</comment>
<dbReference type="SUPFAM" id="SSF56601">
    <property type="entry name" value="beta-lactamase/transpeptidase-like"/>
    <property type="match status" value="1"/>
</dbReference>
<dbReference type="InterPro" id="IPR045155">
    <property type="entry name" value="Beta-lactam_cat"/>
</dbReference>
<evidence type="ECO:0000256" key="7">
    <source>
        <dbReference type="SAM" id="MobiDB-lite"/>
    </source>
</evidence>
<dbReference type="PROSITE" id="PS51257">
    <property type="entry name" value="PROKAR_LIPOPROTEIN"/>
    <property type="match status" value="1"/>
</dbReference>
<evidence type="ECO:0000256" key="1">
    <source>
        <dbReference type="ARBA" id="ARBA00009009"/>
    </source>
</evidence>
<dbReference type="GO" id="GO:0046677">
    <property type="term" value="P:response to antibiotic"/>
    <property type="evidence" value="ECO:0007669"/>
    <property type="project" value="UniProtKB-UniRule"/>
</dbReference>
<dbReference type="GO" id="GO:0030655">
    <property type="term" value="P:beta-lactam antibiotic catabolic process"/>
    <property type="evidence" value="ECO:0007669"/>
    <property type="project" value="InterPro"/>
</dbReference>
<proteinExistence type="inferred from homology"/>
<feature type="compositionally biased region" description="Low complexity" evidence="7">
    <location>
        <begin position="46"/>
        <end position="70"/>
    </location>
</feature>
<sequence length="333" mass="34911">MLDPKLRHQIPTINRRSLLSGAVLGLTGLVITACGSSSDDADDAADAPTSAANPSTAPAETTAESTQAQDEAGKAEFAELEKTYDARLGVYALDTGSGQAVAYQSGDLFAMCSTFKVLAVGTVLSEIGLDRLDEQVKYTAADRVPNSPVTQGSTSMSLGELCQAALQQSDNTAANLVVQQVGGPEGVTQFARALGDEVTRLDRLEPELNESTPGDERDTSSPEMMGSDLFTLLEGDTLAEEARAQLKDWLLGNTTGANRIRAAVPKGWKVADKTGSGSYGTANDIALVYPKGDQAPIVLSIMSSKDKKNADRDEKLIEEAARVALEALGALGN</sequence>
<evidence type="ECO:0000256" key="3">
    <source>
        <dbReference type="ARBA" id="ARBA00018879"/>
    </source>
</evidence>
<dbReference type="EMBL" id="JAJOMB010000023">
    <property type="protein sequence ID" value="MCD5315625.1"/>
    <property type="molecule type" value="Genomic_DNA"/>
</dbReference>
<organism evidence="9 10">
    <name type="scientific">Kineosporia babensis</name>
    <dbReference type="NCBI Taxonomy" id="499548"/>
    <lineage>
        <taxon>Bacteria</taxon>
        <taxon>Bacillati</taxon>
        <taxon>Actinomycetota</taxon>
        <taxon>Actinomycetes</taxon>
        <taxon>Kineosporiales</taxon>
        <taxon>Kineosporiaceae</taxon>
        <taxon>Kineosporia</taxon>
    </lineage>
</organism>
<comment type="catalytic activity">
    <reaction evidence="6">
        <text>a beta-lactam + H2O = a substituted beta-amino acid</text>
        <dbReference type="Rhea" id="RHEA:20401"/>
        <dbReference type="ChEBI" id="CHEBI:15377"/>
        <dbReference type="ChEBI" id="CHEBI:35627"/>
        <dbReference type="ChEBI" id="CHEBI:140347"/>
        <dbReference type="EC" id="3.5.2.6"/>
    </reaction>
</comment>
<gene>
    <name evidence="9" type="primary">bla</name>
    <name evidence="9" type="ORF">LR394_32485</name>
</gene>
<evidence type="ECO:0000256" key="4">
    <source>
        <dbReference type="ARBA" id="ARBA00022801"/>
    </source>
</evidence>
<evidence type="ECO:0000256" key="2">
    <source>
        <dbReference type="ARBA" id="ARBA00012865"/>
    </source>
</evidence>
<evidence type="ECO:0000259" key="8">
    <source>
        <dbReference type="Pfam" id="PF13354"/>
    </source>
</evidence>
<dbReference type="InterPro" id="IPR006311">
    <property type="entry name" value="TAT_signal"/>
</dbReference>
<dbReference type="InterPro" id="IPR000871">
    <property type="entry name" value="Beta-lactam_class-A"/>
</dbReference>
<name>A0A9X1SXV6_9ACTN</name>
<dbReference type="PROSITE" id="PS00146">
    <property type="entry name" value="BETA_LACTAMASE_A"/>
    <property type="match status" value="1"/>
</dbReference>
<reference evidence="9" key="1">
    <citation type="submission" date="2021-11" db="EMBL/GenBank/DDBJ databases">
        <title>Streptomyces corallinus and Kineosporia corallina sp. nov., two new coral-derived marine actinobacteria.</title>
        <authorList>
            <person name="Buangrab K."/>
            <person name="Sutthacheep M."/>
            <person name="Yeemin T."/>
            <person name="Harunari E."/>
            <person name="Igarashi Y."/>
            <person name="Sripreechasak P."/>
            <person name="Kanchanasin P."/>
            <person name="Tanasupawat S."/>
            <person name="Phongsopitanun W."/>
        </authorList>
    </citation>
    <scope>NUCLEOTIDE SEQUENCE</scope>
    <source>
        <strain evidence="9">JCM 31032</strain>
    </source>
</reference>
<dbReference type="PANTHER" id="PTHR35333">
    <property type="entry name" value="BETA-LACTAMASE"/>
    <property type="match status" value="1"/>
</dbReference>
<feature type="region of interest" description="Disordered" evidence="7">
    <location>
        <begin position="202"/>
        <end position="225"/>
    </location>
</feature>
<dbReference type="RefSeq" id="WP_231448442.1">
    <property type="nucleotide sequence ID" value="NZ_JAJOMB010000023.1"/>
</dbReference>
<dbReference type="PROSITE" id="PS51318">
    <property type="entry name" value="TAT"/>
    <property type="match status" value="1"/>
</dbReference>
<dbReference type="Gene3D" id="3.40.710.10">
    <property type="entry name" value="DD-peptidase/beta-lactamase superfamily"/>
    <property type="match status" value="1"/>
</dbReference>
<evidence type="ECO:0000313" key="9">
    <source>
        <dbReference type="EMBL" id="MCD5315625.1"/>
    </source>
</evidence>
<evidence type="ECO:0000313" key="10">
    <source>
        <dbReference type="Proteomes" id="UP001138997"/>
    </source>
</evidence>
<dbReference type="PRINTS" id="PR00118">
    <property type="entry name" value="BLACTAMASEA"/>
</dbReference>
<keyword evidence="10" id="KW-1185">Reference proteome</keyword>
<dbReference type="InterPro" id="IPR023650">
    <property type="entry name" value="Beta-lactam_class-A_AS"/>
</dbReference>
<feature type="domain" description="Beta-lactamase class A catalytic" evidence="8">
    <location>
        <begin position="89"/>
        <end position="302"/>
    </location>
</feature>
<protein>
    <recommendedName>
        <fullName evidence="3 6">Beta-lactamase</fullName>
        <ecNumber evidence="2 6">3.5.2.6</ecNumber>
    </recommendedName>
</protein>
<dbReference type="Pfam" id="PF13354">
    <property type="entry name" value="Beta-lactamase2"/>
    <property type="match status" value="1"/>
</dbReference>
<keyword evidence="5 6" id="KW-0046">Antibiotic resistance</keyword>
<dbReference type="InterPro" id="IPR012338">
    <property type="entry name" value="Beta-lactam/transpept-like"/>
</dbReference>